<evidence type="ECO:0000313" key="5">
    <source>
        <dbReference type="Proteomes" id="UP000470010"/>
    </source>
</evidence>
<dbReference type="Pfam" id="PF22772">
    <property type="entry name" value="WsaF_C"/>
    <property type="match status" value="1"/>
</dbReference>
<dbReference type="GO" id="GO:0016757">
    <property type="term" value="F:glycosyltransferase activity"/>
    <property type="evidence" value="ECO:0007669"/>
    <property type="project" value="UniProtKB-KW"/>
</dbReference>
<dbReference type="InterPro" id="IPR048510">
    <property type="entry name" value="WsaF_N"/>
</dbReference>
<sequence length="995" mass="112335">MSKIDTAKRLLNLASNQPGSFIKAAKYGVKYGLVGLHDRFHQELVLNNVDVPEDAPEPGTIEGDLTFSIVMPVYNVDIKWLSKAVESIENQSYRNWELCIADDASSDHRIREYLLLKQSDRIKVTLLDENQGISKASNAAASLASGDYVVLMDNDDMIARNALQELFACASVSHADVIYSDNDVINENDQRVAVLHKPDWSPDLLLSQMYVGHLLAFRRSLFNEVGGFRSEYNGSQDYDLLLRMMLKTQSIQHIAKVLYSWRAIESSTASNPDSKPYAQIAGQAAIQDYLNKRYGLGECRVGETENLFVYDVRYPIPEKTRASIIIPTKDHIDDLDAAISSIFEMTDYSNFEIIILDNNSVDPQSKQYFDEIQSKHDNLRVIPAHYQFNWSKLNNHGIREATGDVFVFLNNDVTIQTRDWLTRLVENALRPEIGAVGGLLLYPDGTIQHAGVVIGMGGWADHVYKGMPPVHNGNPYISPMVSRNVSAVTGACMALSRDTINQIGGFDEEFIVCGSDVEICLRATKFGMRNLYDSQVRLTHYESKTRDAKDIPEVDFRLSKAMYRPYLASGDPYYNRNLDYLSCEPRVISRKERMVREARDDMWVELSAIRPLSFVKTTRPVSARLNLLIPSVNQEDVFGGISTALNFFERIISDTNIDARIIVLDSIPRSGDVSKRFPDYSIIELGNDSDCPKQVVAASKRERSSLPVSANDWFIATSWWSAYCFQDEALRQQGLCDGIKTNPLIYLIQDYEPGFYAWSSEYVLAKSTYQSDVPIIAVFNSRELKSYFADNHISFEREYVFDPFLNKRLAEKLSEHHGLVAKRKQVLVYGRPGTPRNAFELVVESLRRWIKTDETAKQWDFLSAGEQHPPVLLAEGRYLSSVGKLSLDDYAVLLSESYAGLSLMVSPHPSYPPLEMAAFGVQVVTNQYDCKDLSYFSPNITSLHRATPHEVSSALHDICSDFKSEATCGNVLKSYLECPDPYPFISEIEDLILQK</sequence>
<organism evidence="4 5">
    <name type="scientific">Enorma shizhengliae</name>
    <dbReference type="NCBI Taxonomy" id="2606615"/>
    <lineage>
        <taxon>Bacteria</taxon>
        <taxon>Bacillati</taxon>
        <taxon>Actinomycetota</taxon>
        <taxon>Coriobacteriia</taxon>
        <taxon>Coriobacteriales</taxon>
        <taxon>Coriobacteriaceae</taxon>
        <taxon>Enorma</taxon>
    </lineage>
</organism>
<dbReference type="CDD" id="cd04184">
    <property type="entry name" value="GT2_RfbC_Mx_like"/>
    <property type="match status" value="1"/>
</dbReference>
<dbReference type="EMBL" id="VTFZ01000003">
    <property type="protein sequence ID" value="MRX79798.1"/>
    <property type="molecule type" value="Genomic_DNA"/>
</dbReference>
<dbReference type="CDD" id="cd04186">
    <property type="entry name" value="GT_2_like_c"/>
    <property type="match status" value="1"/>
</dbReference>
<dbReference type="InterPro" id="IPR055050">
    <property type="entry name" value="WsaF_C"/>
</dbReference>
<dbReference type="PANTHER" id="PTHR43179">
    <property type="entry name" value="RHAMNOSYLTRANSFERASE WBBL"/>
    <property type="match status" value="1"/>
</dbReference>
<dbReference type="InterPro" id="IPR029044">
    <property type="entry name" value="Nucleotide-diphossugar_trans"/>
</dbReference>
<feature type="domain" description="Glycosyltransferase 2-like" evidence="1">
    <location>
        <begin position="323"/>
        <end position="446"/>
    </location>
</feature>
<dbReference type="Gene3D" id="3.40.50.11090">
    <property type="match status" value="1"/>
</dbReference>
<proteinExistence type="predicted"/>
<evidence type="ECO:0000313" key="4">
    <source>
        <dbReference type="EMBL" id="MRX79798.1"/>
    </source>
</evidence>
<feature type="domain" description="WsaF N-terminal" evidence="2">
    <location>
        <begin position="624"/>
        <end position="782"/>
    </location>
</feature>
<dbReference type="Proteomes" id="UP000470010">
    <property type="component" value="Unassembled WGS sequence"/>
</dbReference>
<evidence type="ECO:0000259" key="3">
    <source>
        <dbReference type="Pfam" id="PF22772"/>
    </source>
</evidence>
<accession>A0A7K0G7N0</accession>
<dbReference type="Gene3D" id="3.90.550.10">
    <property type="entry name" value="Spore Coat Polysaccharide Biosynthesis Protein SpsA, Chain A"/>
    <property type="match status" value="2"/>
</dbReference>
<feature type="domain" description="WsaF C-terminal" evidence="3">
    <location>
        <begin position="824"/>
        <end position="955"/>
    </location>
</feature>
<dbReference type="Gene3D" id="3.40.50.2000">
    <property type="entry name" value="Glycogen Phosphorylase B"/>
    <property type="match status" value="1"/>
</dbReference>
<gene>
    <name evidence="4" type="ORF">GJE22_04165</name>
</gene>
<keyword evidence="4" id="KW-0808">Transferase</keyword>
<keyword evidence="5" id="KW-1185">Reference proteome</keyword>
<feature type="domain" description="Glycosyltransferase 2-like" evidence="1">
    <location>
        <begin position="68"/>
        <end position="224"/>
    </location>
</feature>
<evidence type="ECO:0000259" key="2">
    <source>
        <dbReference type="Pfam" id="PF21374"/>
    </source>
</evidence>
<reference evidence="5" key="1">
    <citation type="submission" date="2019-08" db="EMBL/GenBank/DDBJ databases">
        <title>Arthrobacter sp. nov., isolated from plateau pika and Tibetan wild ass.</title>
        <authorList>
            <person name="Ge Y."/>
        </authorList>
    </citation>
    <scope>NUCLEOTIDE SEQUENCE [LARGE SCALE GENOMIC DNA]</scope>
    <source>
        <strain evidence="5">HF-1365</strain>
    </source>
</reference>
<dbReference type="RefSeq" id="WP_144688097.1">
    <property type="nucleotide sequence ID" value="NZ_VLLQ01000005.1"/>
</dbReference>
<comment type="caution">
    <text evidence="4">The sequence shown here is derived from an EMBL/GenBank/DDBJ whole genome shotgun (WGS) entry which is preliminary data.</text>
</comment>
<dbReference type="Pfam" id="PF00535">
    <property type="entry name" value="Glycos_transf_2"/>
    <property type="match status" value="2"/>
</dbReference>
<dbReference type="GO" id="GO:0030247">
    <property type="term" value="F:polysaccharide binding"/>
    <property type="evidence" value="ECO:0007669"/>
    <property type="project" value="InterPro"/>
</dbReference>
<dbReference type="Pfam" id="PF21374">
    <property type="entry name" value="WsaF_N"/>
    <property type="match status" value="1"/>
</dbReference>
<protein>
    <submittedName>
        <fullName evidence="4">Glycosyltransferase</fullName>
    </submittedName>
</protein>
<dbReference type="InterPro" id="IPR001173">
    <property type="entry name" value="Glyco_trans_2-like"/>
</dbReference>
<evidence type="ECO:0000259" key="1">
    <source>
        <dbReference type="Pfam" id="PF00535"/>
    </source>
</evidence>
<dbReference type="AlphaFoldDB" id="A0A7K0G7N0"/>
<dbReference type="SUPFAM" id="SSF53448">
    <property type="entry name" value="Nucleotide-diphospho-sugar transferases"/>
    <property type="match status" value="2"/>
</dbReference>
<dbReference type="PANTHER" id="PTHR43179:SF7">
    <property type="entry name" value="RHAMNOSYLTRANSFERASE WBBL"/>
    <property type="match status" value="1"/>
</dbReference>
<name>A0A7K0G7N0_9ACTN</name>